<feature type="region of interest" description="Disordered" evidence="1">
    <location>
        <begin position="413"/>
        <end position="475"/>
    </location>
</feature>
<accession>A0A553P4N9</accession>
<keyword evidence="3" id="KW-1185">Reference proteome</keyword>
<feature type="compositionally biased region" description="Basic and acidic residues" evidence="1">
    <location>
        <begin position="147"/>
        <end position="165"/>
    </location>
</feature>
<protein>
    <submittedName>
        <fullName evidence="2">Uncharacterized protein</fullName>
    </submittedName>
</protein>
<proteinExistence type="predicted"/>
<sequence>MSRHKMNNNAHQRHKMKNLNNNQHGYHNEDPNRHISHSPQKEFVYWHAPRSSFPVPPPPTSSSYVSAPSGALAMPSRNSNSNRLKDEGILVEQLPSPIASSVPIRKSTIRPKMGLGSRSGFIVSTPKEAAADFSQRGSSPRKVGHAHLGEDLKNVVRLPEEEAKNKTKTTKKTTLPEEEEDDEPIYCEITRGDNSPPAKTPPSIIKHHRQQQQQQQPPVQRRNHPTTKRTAYKSNKHIEDETSPTKPKKVWSSMNAKPRDPEKRLARDFSQLQLIPPASRGLPLSEEFRPERANNRQRRISCDLSSQVSNFGGLPSMAPNLPGPTAFYQVAPGGRSVLGLGRRAVTQVDIPVSTRNHLPPPPHLVRHQRPGALGPPAFEPAHLMHGHPTSSISMTSPTAHGVGGPLYTVRKHQQIRSSSTAAVAVKRSRQLPSGHHGSSSSSSSVPMGGCGAFSDSEYSRRPMPSSPAMGSRKPLLLHQVNQVTLKGY</sequence>
<evidence type="ECO:0000313" key="2">
    <source>
        <dbReference type="EMBL" id="TRY72643.1"/>
    </source>
</evidence>
<gene>
    <name evidence="2" type="ORF">TCAL_09966</name>
</gene>
<feature type="compositionally biased region" description="Low complexity" evidence="1">
    <location>
        <begin position="211"/>
        <end position="220"/>
    </location>
</feature>
<evidence type="ECO:0000313" key="3">
    <source>
        <dbReference type="Proteomes" id="UP000318571"/>
    </source>
</evidence>
<feature type="region of interest" description="Disordered" evidence="1">
    <location>
        <begin position="54"/>
        <end position="79"/>
    </location>
</feature>
<feature type="compositionally biased region" description="Basic residues" evidence="1">
    <location>
        <begin position="221"/>
        <end position="235"/>
    </location>
</feature>
<comment type="caution">
    <text evidence="2">The sequence shown here is derived from an EMBL/GenBank/DDBJ whole genome shotgun (WGS) entry which is preliminary data.</text>
</comment>
<dbReference type="EMBL" id="VCGU01000008">
    <property type="protein sequence ID" value="TRY72643.1"/>
    <property type="molecule type" value="Genomic_DNA"/>
</dbReference>
<feature type="compositionally biased region" description="Low complexity" evidence="1">
    <location>
        <begin position="433"/>
        <end position="444"/>
    </location>
</feature>
<feature type="region of interest" description="Disordered" evidence="1">
    <location>
        <begin position="20"/>
        <end position="39"/>
    </location>
</feature>
<feature type="region of interest" description="Disordered" evidence="1">
    <location>
        <begin position="131"/>
        <end position="262"/>
    </location>
</feature>
<dbReference type="AlphaFoldDB" id="A0A553P4N9"/>
<feature type="compositionally biased region" description="Acidic residues" evidence="1">
    <location>
        <begin position="176"/>
        <end position="185"/>
    </location>
</feature>
<reference evidence="2 3" key="1">
    <citation type="journal article" date="2018" name="Nat. Ecol. Evol.">
        <title>Genomic signatures of mitonuclear coevolution across populations of Tigriopus californicus.</title>
        <authorList>
            <person name="Barreto F.S."/>
            <person name="Watson E.T."/>
            <person name="Lima T.G."/>
            <person name="Willett C.S."/>
            <person name="Edmands S."/>
            <person name="Li W."/>
            <person name="Burton R.S."/>
        </authorList>
    </citation>
    <scope>NUCLEOTIDE SEQUENCE [LARGE SCALE GENOMIC DNA]</scope>
    <source>
        <strain evidence="2 3">San Diego</strain>
    </source>
</reference>
<organism evidence="2 3">
    <name type="scientific">Tigriopus californicus</name>
    <name type="common">Marine copepod</name>
    <dbReference type="NCBI Taxonomy" id="6832"/>
    <lineage>
        <taxon>Eukaryota</taxon>
        <taxon>Metazoa</taxon>
        <taxon>Ecdysozoa</taxon>
        <taxon>Arthropoda</taxon>
        <taxon>Crustacea</taxon>
        <taxon>Multicrustacea</taxon>
        <taxon>Hexanauplia</taxon>
        <taxon>Copepoda</taxon>
        <taxon>Harpacticoida</taxon>
        <taxon>Harpacticidae</taxon>
        <taxon>Tigriopus</taxon>
    </lineage>
</organism>
<dbReference type="Proteomes" id="UP000318571">
    <property type="component" value="Chromosome 7"/>
</dbReference>
<name>A0A553P4N9_TIGCA</name>
<evidence type="ECO:0000256" key="1">
    <source>
        <dbReference type="SAM" id="MobiDB-lite"/>
    </source>
</evidence>